<feature type="region of interest" description="Disordered" evidence="2">
    <location>
        <begin position="207"/>
        <end position="232"/>
    </location>
</feature>
<dbReference type="PROSITE" id="PS50850">
    <property type="entry name" value="MFS"/>
    <property type="match status" value="1"/>
</dbReference>
<evidence type="ECO:0000313" key="5">
    <source>
        <dbReference type="Proteomes" id="UP000694865"/>
    </source>
</evidence>
<keyword evidence="3" id="KW-0472">Membrane</keyword>
<accession>A0ABM0GXL5</accession>
<feature type="transmembrane region" description="Helical" evidence="3">
    <location>
        <begin position="349"/>
        <end position="375"/>
    </location>
</feature>
<feature type="transmembrane region" description="Helical" evidence="3">
    <location>
        <begin position="81"/>
        <end position="101"/>
    </location>
</feature>
<dbReference type="Gene3D" id="1.20.1250.20">
    <property type="entry name" value="MFS general substrate transporter like domains"/>
    <property type="match status" value="1"/>
</dbReference>
<feature type="transmembrane region" description="Helical" evidence="3">
    <location>
        <begin position="107"/>
        <end position="129"/>
    </location>
</feature>
<feature type="transmembrane region" description="Helical" evidence="3">
    <location>
        <begin position="416"/>
        <end position="438"/>
    </location>
</feature>
<dbReference type="Pfam" id="PF07690">
    <property type="entry name" value="MFS_1"/>
    <property type="match status" value="1"/>
</dbReference>
<comment type="subcellular location">
    <subcellularLocation>
        <location evidence="1">Membrane</location>
        <topology evidence="1">Multi-pass membrane protein</topology>
    </subcellularLocation>
</comment>
<dbReference type="SUPFAM" id="SSF103473">
    <property type="entry name" value="MFS general substrate transporter"/>
    <property type="match status" value="1"/>
</dbReference>
<reference evidence="6" key="1">
    <citation type="submission" date="2025-08" db="UniProtKB">
        <authorList>
            <consortium name="RefSeq"/>
        </authorList>
    </citation>
    <scope>IDENTIFICATION</scope>
    <source>
        <tissue evidence="6">Testes</tissue>
    </source>
</reference>
<feature type="transmembrane region" description="Helical" evidence="3">
    <location>
        <begin position="387"/>
        <end position="410"/>
    </location>
</feature>
<feature type="transmembrane region" description="Helical" evidence="3">
    <location>
        <begin position="260"/>
        <end position="279"/>
    </location>
</feature>
<dbReference type="CDD" id="cd17352">
    <property type="entry name" value="MFS_MCT_SLC16"/>
    <property type="match status" value="1"/>
</dbReference>
<evidence type="ECO:0000256" key="1">
    <source>
        <dbReference type="ARBA" id="ARBA00004141"/>
    </source>
</evidence>
<dbReference type="InterPro" id="IPR020846">
    <property type="entry name" value="MFS_dom"/>
</dbReference>
<keyword evidence="3" id="KW-1133">Transmembrane helix</keyword>
<dbReference type="GeneID" id="100376079"/>
<evidence type="ECO:0000256" key="3">
    <source>
        <dbReference type="SAM" id="Phobius"/>
    </source>
</evidence>
<proteinExistence type="predicted"/>
<organism evidence="5 6">
    <name type="scientific">Saccoglossus kowalevskii</name>
    <name type="common">Acorn worm</name>
    <dbReference type="NCBI Taxonomy" id="10224"/>
    <lineage>
        <taxon>Eukaryota</taxon>
        <taxon>Metazoa</taxon>
        <taxon>Hemichordata</taxon>
        <taxon>Enteropneusta</taxon>
        <taxon>Harrimaniidae</taxon>
        <taxon>Saccoglossus</taxon>
    </lineage>
</organism>
<sequence length="481" mass="51870">MASQPNADGGLYAWIIVAGSHVVQAIYMGDIAGSSLFFVIFTEYFQEGGGRTFAIVSLQTCVPILIAPLVGVLTKRFGCRPLVIAGGLLSMVANLVTSFATSLKWMYFSYGIIQGFGLGLLYAPSIVIIGQHFTKRHALANGIVFAGVGVGMITFPPLYELLIRKYGWRGALIVISGIYLNVAVCGLLMRSPYPYRTQARKLTNNRRLSEEEVNNSVDDSALNDTGEHGVPTSEQRSVARYICSSLHNSPVIVLWRHNSWLRVVCAAGLLTGVGHYIALFHIVSKAVHEDILGFDAALLLTVFGVANMIGRVAHGWFIDLGYVSPMAVFAVTLILAGAFLLTMPLTNGIYAVFASVSAAYGLSLGIAGPLYAVSLKLCVGVHDLPTAIGWYVLCSGIGSMIGPPVAGWLYDVTSNYNISFIMGGVTTILAGCVVLVQLRYLRYKSKRLPSDCQYDPIAYSDGATEEHKAGVEKLAWMETTL</sequence>
<evidence type="ECO:0000313" key="6">
    <source>
        <dbReference type="RefSeq" id="XP_002739609.1"/>
    </source>
</evidence>
<feature type="transmembrane region" description="Helical" evidence="3">
    <location>
        <begin position="53"/>
        <end position="74"/>
    </location>
</feature>
<evidence type="ECO:0000256" key="2">
    <source>
        <dbReference type="SAM" id="MobiDB-lite"/>
    </source>
</evidence>
<dbReference type="Proteomes" id="UP000694865">
    <property type="component" value="Unplaced"/>
</dbReference>
<feature type="transmembrane region" description="Helical" evidence="3">
    <location>
        <begin position="138"/>
        <end position="159"/>
    </location>
</feature>
<feature type="transmembrane region" description="Helical" evidence="3">
    <location>
        <begin position="291"/>
        <end position="310"/>
    </location>
</feature>
<dbReference type="PANTHER" id="PTHR11360:SF284">
    <property type="entry name" value="EG:103B4.3 PROTEIN-RELATED"/>
    <property type="match status" value="1"/>
</dbReference>
<feature type="transmembrane region" description="Helical" evidence="3">
    <location>
        <begin position="171"/>
        <end position="189"/>
    </location>
</feature>
<dbReference type="InterPro" id="IPR050327">
    <property type="entry name" value="Proton-linked_MCT"/>
</dbReference>
<keyword evidence="3" id="KW-0812">Transmembrane</keyword>
<protein>
    <submittedName>
        <fullName evidence="6">Monocarboxylate transporter 12-like</fullName>
    </submittedName>
</protein>
<dbReference type="InterPro" id="IPR011701">
    <property type="entry name" value="MFS"/>
</dbReference>
<feature type="transmembrane region" description="Helical" evidence="3">
    <location>
        <begin position="322"/>
        <end position="343"/>
    </location>
</feature>
<gene>
    <name evidence="6" type="primary">LOC100376079</name>
</gene>
<dbReference type="InterPro" id="IPR036259">
    <property type="entry name" value="MFS_trans_sf"/>
</dbReference>
<evidence type="ECO:0000259" key="4">
    <source>
        <dbReference type="PROSITE" id="PS50850"/>
    </source>
</evidence>
<feature type="domain" description="Major facilitator superfamily (MFS) profile" evidence="4">
    <location>
        <begin position="13"/>
        <end position="442"/>
    </location>
</feature>
<keyword evidence="5" id="KW-1185">Reference proteome</keyword>
<feature type="transmembrane region" description="Helical" evidence="3">
    <location>
        <begin position="12"/>
        <end position="41"/>
    </location>
</feature>
<dbReference type="RefSeq" id="XP_002739609.1">
    <property type="nucleotide sequence ID" value="XM_002739563.2"/>
</dbReference>
<dbReference type="PANTHER" id="PTHR11360">
    <property type="entry name" value="MONOCARBOXYLATE TRANSPORTER"/>
    <property type="match status" value="1"/>
</dbReference>
<name>A0ABM0GXL5_SACKO</name>